<dbReference type="KEGG" id="ncc:104946195"/>
<dbReference type="Gene3D" id="3.30.390.130">
    <property type="match status" value="1"/>
</dbReference>
<evidence type="ECO:0000313" key="7">
    <source>
        <dbReference type="Proteomes" id="UP000504611"/>
    </source>
</evidence>
<dbReference type="GO" id="GO:0008270">
    <property type="term" value="F:zinc ion binding"/>
    <property type="evidence" value="ECO:0007669"/>
    <property type="project" value="UniProtKB-KW"/>
</dbReference>
<comment type="catalytic activity">
    <reaction evidence="1 5">
        <text>S-ubiquitinyl-[E2 ubiquitin-conjugating enzyme]-L-cysteine + [acceptor protein]-L-lysine = [E2 ubiquitin-conjugating enzyme]-L-cysteine + N(6)-ubiquitinyl-[acceptor protein]-L-lysine.</text>
        <dbReference type="EC" id="2.3.2.27"/>
    </reaction>
</comment>
<name>A0A6I9N119_9TELE</name>
<dbReference type="GO" id="GO:0016567">
    <property type="term" value="P:protein ubiquitination"/>
    <property type="evidence" value="ECO:0007669"/>
    <property type="project" value="UniProtKB-UniRule"/>
</dbReference>
<dbReference type="AlphaFoldDB" id="A0A6I9N119"/>
<keyword evidence="5" id="KW-0963">Cytoplasm</keyword>
<dbReference type="CTD" id="792389"/>
<evidence type="ECO:0000313" key="8">
    <source>
        <dbReference type="RefSeq" id="XP_010770277.1"/>
    </source>
</evidence>
<dbReference type="PANTHER" id="PTHR12622">
    <property type="entry name" value="DELTEX-RELATED"/>
    <property type="match status" value="1"/>
</dbReference>
<feature type="domain" description="Deltex C-terminal" evidence="6">
    <location>
        <begin position="41"/>
        <end position="170"/>
    </location>
</feature>
<accession>A0A6I9N119</accession>
<evidence type="ECO:0000256" key="5">
    <source>
        <dbReference type="RuleBase" id="RU367105"/>
    </source>
</evidence>
<dbReference type="GO" id="GO:0007219">
    <property type="term" value="P:Notch signaling pathway"/>
    <property type="evidence" value="ECO:0007669"/>
    <property type="project" value="InterPro"/>
</dbReference>
<protein>
    <recommendedName>
        <fullName evidence="5">E3 ubiquitin-protein ligase</fullName>
        <ecNumber evidence="5">2.3.2.27</ecNumber>
    </recommendedName>
</protein>
<dbReference type="UniPathway" id="UPA00143"/>
<comment type="similarity">
    <text evidence="5">Belongs to the Deltex family.</text>
</comment>
<keyword evidence="4 5" id="KW-0479">Metal-binding</keyword>
<evidence type="ECO:0000256" key="3">
    <source>
        <dbReference type="ARBA" id="ARBA00022679"/>
    </source>
</evidence>
<dbReference type="GO" id="GO:0061630">
    <property type="term" value="F:ubiquitin protein ligase activity"/>
    <property type="evidence" value="ECO:0007669"/>
    <property type="project" value="UniProtKB-UniRule"/>
</dbReference>
<dbReference type="EC" id="2.3.2.27" evidence="5"/>
<evidence type="ECO:0000256" key="4">
    <source>
        <dbReference type="ARBA" id="ARBA00022723"/>
    </source>
</evidence>
<dbReference type="OrthoDB" id="527344at2759"/>
<proteinExistence type="inferred from homology"/>
<organism evidence="7 8">
    <name type="scientific">Notothenia coriiceps</name>
    <name type="common">black rockcod</name>
    <dbReference type="NCBI Taxonomy" id="8208"/>
    <lineage>
        <taxon>Eukaryota</taxon>
        <taxon>Metazoa</taxon>
        <taxon>Chordata</taxon>
        <taxon>Craniata</taxon>
        <taxon>Vertebrata</taxon>
        <taxon>Euteleostomi</taxon>
        <taxon>Actinopterygii</taxon>
        <taxon>Neopterygii</taxon>
        <taxon>Teleostei</taxon>
        <taxon>Neoteleostei</taxon>
        <taxon>Acanthomorphata</taxon>
        <taxon>Eupercaria</taxon>
        <taxon>Perciformes</taxon>
        <taxon>Notothenioidei</taxon>
        <taxon>Nototheniidae</taxon>
        <taxon>Notothenia</taxon>
    </lineage>
</organism>
<dbReference type="Proteomes" id="UP000504611">
    <property type="component" value="Unplaced"/>
</dbReference>
<keyword evidence="3 5" id="KW-0808">Transferase</keyword>
<dbReference type="Pfam" id="PF18102">
    <property type="entry name" value="DTC"/>
    <property type="match status" value="1"/>
</dbReference>
<dbReference type="InterPro" id="IPR039398">
    <property type="entry name" value="Deltex_fam"/>
</dbReference>
<keyword evidence="5" id="KW-0862">Zinc</keyword>
<dbReference type="InterPro" id="IPR039399">
    <property type="entry name" value="Deltex_C_sf"/>
</dbReference>
<reference evidence="8" key="1">
    <citation type="submission" date="2025-08" db="UniProtKB">
        <authorList>
            <consortium name="RefSeq"/>
        </authorList>
    </citation>
    <scope>IDENTIFICATION</scope>
    <source>
        <tissue evidence="8">Muscle</tissue>
    </source>
</reference>
<evidence type="ECO:0000256" key="1">
    <source>
        <dbReference type="ARBA" id="ARBA00000900"/>
    </source>
</evidence>
<sequence length="171" mass="18916">MGSNQSSEKLYCNRYLDGNGPPSLVQQANAEVNGIYKVLSGTQPPGQMTWVILHRDLPGYPIDNTLQINYIFPNGIQTDKHPHPGQPYPGLRLCAYLPDSHDGRRVLKLLDKAFNTELLFSVVTNNEGQDVVTAASIPLKTQAEGGIKVDGYPDPDYLKNVRKILKDKGIE</sequence>
<dbReference type="GO" id="GO:0005737">
    <property type="term" value="C:cytoplasm"/>
    <property type="evidence" value="ECO:0007669"/>
    <property type="project" value="UniProtKB-SubCell"/>
</dbReference>
<gene>
    <name evidence="8" type="primary">dtx3la</name>
</gene>
<keyword evidence="5" id="KW-0863">Zinc-finger</keyword>
<evidence type="ECO:0000259" key="6">
    <source>
        <dbReference type="Pfam" id="PF18102"/>
    </source>
</evidence>
<comment type="pathway">
    <text evidence="2 5">Protein modification; protein ubiquitination.</text>
</comment>
<comment type="subcellular location">
    <subcellularLocation>
        <location evidence="5">Cytoplasm</location>
    </subcellularLocation>
</comment>
<dbReference type="InterPro" id="IPR039396">
    <property type="entry name" value="Deltex_C"/>
</dbReference>
<dbReference type="RefSeq" id="XP_010770277.1">
    <property type="nucleotide sequence ID" value="XM_010771975.1"/>
</dbReference>
<evidence type="ECO:0000256" key="2">
    <source>
        <dbReference type="ARBA" id="ARBA00004906"/>
    </source>
</evidence>
<keyword evidence="7" id="KW-1185">Reference proteome</keyword>